<sequence length="84" mass="9342">MGGVKEVIMSLPWEVMQYSFSTNDLTSFLGPPMDGIDQSTLNKMGFSFGSRPTTPLKTEMEEQISRDDNSSIGTPTKKAEEDLY</sequence>
<proteinExistence type="predicted"/>
<dbReference type="AlphaFoldDB" id="A0AAD5XG78"/>
<protein>
    <submittedName>
        <fullName evidence="2">Uncharacterized protein</fullName>
    </submittedName>
</protein>
<organism evidence="2 3">
    <name type="scientific">Physocladia obscura</name>
    <dbReference type="NCBI Taxonomy" id="109957"/>
    <lineage>
        <taxon>Eukaryota</taxon>
        <taxon>Fungi</taxon>
        <taxon>Fungi incertae sedis</taxon>
        <taxon>Chytridiomycota</taxon>
        <taxon>Chytridiomycota incertae sedis</taxon>
        <taxon>Chytridiomycetes</taxon>
        <taxon>Chytridiales</taxon>
        <taxon>Chytriomycetaceae</taxon>
        <taxon>Physocladia</taxon>
    </lineage>
</organism>
<reference evidence="2" key="1">
    <citation type="submission" date="2020-05" db="EMBL/GenBank/DDBJ databases">
        <title>Phylogenomic resolution of chytrid fungi.</title>
        <authorList>
            <person name="Stajich J.E."/>
            <person name="Amses K."/>
            <person name="Simmons R."/>
            <person name="Seto K."/>
            <person name="Myers J."/>
            <person name="Bonds A."/>
            <person name="Quandt C.A."/>
            <person name="Barry K."/>
            <person name="Liu P."/>
            <person name="Grigoriev I."/>
            <person name="Longcore J.E."/>
            <person name="James T.Y."/>
        </authorList>
    </citation>
    <scope>NUCLEOTIDE SEQUENCE</scope>
    <source>
        <strain evidence="2">JEL0513</strain>
    </source>
</reference>
<dbReference type="EMBL" id="JADGJH010000816">
    <property type="protein sequence ID" value="KAJ3122350.1"/>
    <property type="molecule type" value="Genomic_DNA"/>
</dbReference>
<evidence type="ECO:0000256" key="1">
    <source>
        <dbReference type="SAM" id="MobiDB-lite"/>
    </source>
</evidence>
<evidence type="ECO:0000313" key="3">
    <source>
        <dbReference type="Proteomes" id="UP001211907"/>
    </source>
</evidence>
<name>A0AAD5XG78_9FUNG</name>
<keyword evidence="3" id="KW-1185">Reference proteome</keyword>
<feature type="compositionally biased region" description="Basic and acidic residues" evidence="1">
    <location>
        <begin position="58"/>
        <end position="69"/>
    </location>
</feature>
<feature type="region of interest" description="Disordered" evidence="1">
    <location>
        <begin position="40"/>
        <end position="84"/>
    </location>
</feature>
<dbReference type="Proteomes" id="UP001211907">
    <property type="component" value="Unassembled WGS sequence"/>
</dbReference>
<comment type="caution">
    <text evidence="2">The sequence shown here is derived from an EMBL/GenBank/DDBJ whole genome shotgun (WGS) entry which is preliminary data.</text>
</comment>
<accession>A0AAD5XG78</accession>
<gene>
    <name evidence="2" type="ORF">HK100_012030</name>
</gene>
<evidence type="ECO:0000313" key="2">
    <source>
        <dbReference type="EMBL" id="KAJ3122350.1"/>
    </source>
</evidence>